<accession>A0A8J3EDK4</accession>
<dbReference type="NCBIfam" id="TIGR00112">
    <property type="entry name" value="proC"/>
    <property type="match status" value="1"/>
</dbReference>
<keyword evidence="4" id="KW-0963">Cytoplasm</keyword>
<feature type="domain" description="Pyrroline-5-carboxylate reductase catalytic N-terminal" evidence="7">
    <location>
        <begin position="10"/>
        <end position="101"/>
    </location>
</feature>
<name>A0A8J3EDK4_9PROT</name>
<evidence type="ECO:0000259" key="7">
    <source>
        <dbReference type="Pfam" id="PF03807"/>
    </source>
</evidence>
<evidence type="ECO:0000256" key="1">
    <source>
        <dbReference type="ARBA" id="ARBA00005525"/>
    </source>
</evidence>
<evidence type="ECO:0000313" key="10">
    <source>
        <dbReference type="Proteomes" id="UP000597507"/>
    </source>
</evidence>
<dbReference type="InterPro" id="IPR000304">
    <property type="entry name" value="Pyrroline-COOH_reductase"/>
</dbReference>
<dbReference type="Gene3D" id="3.40.50.720">
    <property type="entry name" value="NAD(P)-binding Rossmann-like Domain"/>
    <property type="match status" value="1"/>
</dbReference>
<keyword evidence="4" id="KW-0641">Proline biosynthesis</keyword>
<evidence type="ECO:0000256" key="6">
    <source>
        <dbReference type="PIRSR" id="PIRSR000193-1"/>
    </source>
</evidence>
<dbReference type="InterPro" id="IPR029036">
    <property type="entry name" value="P5CR_dimer"/>
</dbReference>
<dbReference type="FunFam" id="1.10.3730.10:FF:000001">
    <property type="entry name" value="Pyrroline-5-carboxylate reductase"/>
    <property type="match status" value="1"/>
</dbReference>
<comment type="pathway">
    <text evidence="4">Amino-acid biosynthesis; L-proline biosynthesis; L-proline from L-glutamate 5-semialdehyde: step 1/1.</text>
</comment>
<dbReference type="PANTHER" id="PTHR11645">
    <property type="entry name" value="PYRROLINE-5-CARBOXYLATE REDUCTASE"/>
    <property type="match status" value="1"/>
</dbReference>
<comment type="caution">
    <text evidence="9">The sequence shown here is derived from an EMBL/GenBank/DDBJ whole genome shotgun (WGS) entry which is preliminary data.</text>
</comment>
<feature type="binding site" evidence="6">
    <location>
        <begin position="72"/>
        <end position="75"/>
    </location>
    <ligand>
        <name>NADP(+)</name>
        <dbReference type="ChEBI" id="CHEBI:58349"/>
    </ligand>
</feature>
<reference evidence="9 10" key="1">
    <citation type="journal article" date="2014" name="Int. J. Syst. Evol. Microbiol.">
        <title>Complete genome sequence of Corynebacterium casei LMG S-19264T (=DSM 44701T), isolated from a smear-ripened cheese.</title>
        <authorList>
            <consortium name="US DOE Joint Genome Institute (JGI-PGF)"/>
            <person name="Walter F."/>
            <person name="Albersmeier A."/>
            <person name="Kalinowski J."/>
            <person name="Ruckert C."/>
        </authorList>
    </citation>
    <scope>NUCLEOTIDE SEQUENCE [LARGE SCALE GENOMIC DNA]</scope>
    <source>
        <strain evidence="9 10">CGMCC 1.16330</strain>
    </source>
</reference>
<dbReference type="RefSeq" id="WP_188899808.1">
    <property type="nucleotide sequence ID" value="NZ_BMKS01000005.1"/>
</dbReference>
<keyword evidence="3 4" id="KW-0560">Oxidoreductase</keyword>
<dbReference type="AlphaFoldDB" id="A0A8J3EDK4"/>
<dbReference type="SUPFAM" id="SSF51735">
    <property type="entry name" value="NAD(P)-binding Rossmann-fold domains"/>
    <property type="match status" value="1"/>
</dbReference>
<dbReference type="GO" id="GO:0055129">
    <property type="term" value="P:L-proline biosynthetic process"/>
    <property type="evidence" value="ECO:0007669"/>
    <property type="project" value="UniProtKB-UniRule"/>
</dbReference>
<dbReference type="Gene3D" id="1.10.3730.10">
    <property type="entry name" value="ProC C-terminal domain-like"/>
    <property type="match status" value="1"/>
</dbReference>
<evidence type="ECO:0000256" key="5">
    <source>
        <dbReference type="NCBIfam" id="TIGR00112"/>
    </source>
</evidence>
<evidence type="ECO:0000256" key="2">
    <source>
        <dbReference type="ARBA" id="ARBA00022857"/>
    </source>
</evidence>
<comment type="catalytic activity">
    <reaction evidence="4">
        <text>L-proline + NAD(+) = (S)-1-pyrroline-5-carboxylate + NADH + 2 H(+)</text>
        <dbReference type="Rhea" id="RHEA:14105"/>
        <dbReference type="ChEBI" id="CHEBI:15378"/>
        <dbReference type="ChEBI" id="CHEBI:17388"/>
        <dbReference type="ChEBI" id="CHEBI:57540"/>
        <dbReference type="ChEBI" id="CHEBI:57945"/>
        <dbReference type="ChEBI" id="CHEBI:60039"/>
        <dbReference type="EC" id="1.5.1.2"/>
    </reaction>
</comment>
<evidence type="ECO:0000256" key="3">
    <source>
        <dbReference type="ARBA" id="ARBA00023002"/>
    </source>
</evidence>
<dbReference type="EMBL" id="BMKS01000005">
    <property type="protein sequence ID" value="GGG31357.1"/>
    <property type="molecule type" value="Genomic_DNA"/>
</dbReference>
<keyword evidence="10" id="KW-1185">Reference proteome</keyword>
<dbReference type="InterPro" id="IPR008927">
    <property type="entry name" value="6-PGluconate_DH-like_C_sf"/>
</dbReference>
<comment type="similarity">
    <text evidence="1 4">Belongs to the pyrroline-5-carboxylate reductase family.</text>
</comment>
<sequence>MSEPLPPVLLVGCGKMGGAMLSGWLERGLSRAVVVEPRAAAAAAFAGRGEVEVVAAPAAIPAGFAPAAVVLAIKPQEAEAALPAYARFAAPGTVFLSIMAGRTVAAIRRGVGEGAAVVRAMPNTPAAVRQGFTVACAGPGVSAAQRALCDALLSAIGEVAWVEEEALLDPVTAVSGGGPAYVFLLAEVMEEAAVEQGIPRDLARRMARRTVSGSGALLAASGQDAAELRRAVTSPKGTTERALAVLMAPDAWPALMSRAIAAATARARELAG</sequence>
<comment type="function">
    <text evidence="4">Catalyzes the reduction of 1-pyrroline-5-carboxylate (PCA) to L-proline.</text>
</comment>
<dbReference type="PIRSF" id="PIRSF000193">
    <property type="entry name" value="Pyrrol-5-carb_rd"/>
    <property type="match status" value="1"/>
</dbReference>
<dbReference type="InterPro" id="IPR036291">
    <property type="entry name" value="NAD(P)-bd_dom_sf"/>
</dbReference>
<proteinExistence type="inferred from homology"/>
<keyword evidence="4" id="KW-0028">Amino-acid biosynthesis</keyword>
<keyword evidence="2 4" id="KW-0521">NADP</keyword>
<dbReference type="GO" id="GO:0005737">
    <property type="term" value="C:cytoplasm"/>
    <property type="evidence" value="ECO:0007669"/>
    <property type="project" value="UniProtKB-SubCell"/>
</dbReference>
<dbReference type="GO" id="GO:0004735">
    <property type="term" value="F:pyrroline-5-carboxylate reductase activity"/>
    <property type="evidence" value="ECO:0007669"/>
    <property type="project" value="UniProtKB-UniRule"/>
</dbReference>
<dbReference type="SUPFAM" id="SSF48179">
    <property type="entry name" value="6-phosphogluconate dehydrogenase C-terminal domain-like"/>
    <property type="match status" value="1"/>
</dbReference>
<dbReference type="PANTHER" id="PTHR11645:SF0">
    <property type="entry name" value="PYRROLINE-5-CARBOXYLATE REDUCTASE 3"/>
    <property type="match status" value="1"/>
</dbReference>
<feature type="domain" description="Pyrroline-5-carboxylate reductase dimerisation" evidence="8">
    <location>
        <begin position="165"/>
        <end position="270"/>
    </location>
</feature>
<dbReference type="EC" id="1.5.1.2" evidence="4 5"/>
<dbReference type="Proteomes" id="UP000597507">
    <property type="component" value="Unassembled WGS sequence"/>
</dbReference>
<evidence type="ECO:0000256" key="4">
    <source>
        <dbReference type="HAMAP-Rule" id="MF_01925"/>
    </source>
</evidence>
<protein>
    <recommendedName>
        <fullName evidence="4 5">Pyrroline-5-carboxylate reductase</fullName>
        <shortName evidence="4">P5C reductase</shortName>
        <shortName evidence="4">P5CR</shortName>
        <ecNumber evidence="4 5">1.5.1.2</ecNumber>
    </recommendedName>
    <alternativeName>
        <fullName evidence="4">PCA reductase</fullName>
    </alternativeName>
</protein>
<comment type="subcellular location">
    <subcellularLocation>
        <location evidence="4">Cytoplasm</location>
    </subcellularLocation>
</comment>
<dbReference type="Pfam" id="PF03807">
    <property type="entry name" value="F420_oxidored"/>
    <property type="match status" value="1"/>
</dbReference>
<comment type="catalytic activity">
    <reaction evidence="4">
        <text>L-proline + NADP(+) = (S)-1-pyrroline-5-carboxylate + NADPH + 2 H(+)</text>
        <dbReference type="Rhea" id="RHEA:14109"/>
        <dbReference type="ChEBI" id="CHEBI:15378"/>
        <dbReference type="ChEBI" id="CHEBI:17388"/>
        <dbReference type="ChEBI" id="CHEBI:57783"/>
        <dbReference type="ChEBI" id="CHEBI:58349"/>
        <dbReference type="ChEBI" id="CHEBI:60039"/>
        <dbReference type="EC" id="1.5.1.2"/>
    </reaction>
</comment>
<dbReference type="InterPro" id="IPR028939">
    <property type="entry name" value="P5C_Rdtase_cat_N"/>
</dbReference>
<dbReference type="HAMAP" id="MF_01925">
    <property type="entry name" value="P5C_reductase"/>
    <property type="match status" value="1"/>
</dbReference>
<dbReference type="UniPathway" id="UPA00098">
    <property type="reaction ID" value="UER00361"/>
</dbReference>
<evidence type="ECO:0000313" key="9">
    <source>
        <dbReference type="EMBL" id="GGG31357.1"/>
    </source>
</evidence>
<evidence type="ECO:0000259" key="8">
    <source>
        <dbReference type="Pfam" id="PF14748"/>
    </source>
</evidence>
<organism evidence="9 10">
    <name type="scientific">Caldovatus sediminis</name>
    <dbReference type="NCBI Taxonomy" id="2041189"/>
    <lineage>
        <taxon>Bacteria</taxon>
        <taxon>Pseudomonadati</taxon>
        <taxon>Pseudomonadota</taxon>
        <taxon>Alphaproteobacteria</taxon>
        <taxon>Acetobacterales</taxon>
        <taxon>Roseomonadaceae</taxon>
        <taxon>Caldovatus</taxon>
    </lineage>
</organism>
<gene>
    <name evidence="4 9" type="primary">proC</name>
    <name evidence="9" type="ORF">GCM10010964_19120</name>
</gene>
<dbReference type="Pfam" id="PF14748">
    <property type="entry name" value="P5CR_dimer"/>
    <property type="match status" value="1"/>
</dbReference>